<name>A0AAE0D5U7_COLKA</name>
<feature type="region of interest" description="Disordered" evidence="1">
    <location>
        <begin position="186"/>
        <end position="211"/>
    </location>
</feature>
<dbReference type="EMBL" id="VYYT01000156">
    <property type="protein sequence ID" value="KAK2762020.1"/>
    <property type="molecule type" value="Genomic_DNA"/>
</dbReference>
<protein>
    <submittedName>
        <fullName evidence="2">Uncharacterized protein</fullName>
    </submittedName>
</protein>
<sequence>MKQYLNSPGSESEIACGNFLVVTADKVVDVVNISVINVPQAPLDGLASRTNAQHIESDQQNSALSKRKLTSLNTENQTALGNAATTQRAIQLTTENRQIQLQSIAGAECSSLQSVQLLNVPQSLDLRSTQIDLQLPQPGSENLTIIINKSATEAYGINGENKTQFPTVVDRNVQSLALNLEWFAESSPSQGDSKSQKTIADNAKRRRLLDE</sequence>
<gene>
    <name evidence="2" type="ORF">CKAH01_16217</name>
</gene>
<feature type="compositionally biased region" description="Polar residues" evidence="1">
    <location>
        <begin position="186"/>
        <end position="199"/>
    </location>
</feature>
<dbReference type="Proteomes" id="UP001281614">
    <property type="component" value="Unassembled WGS sequence"/>
</dbReference>
<proteinExistence type="predicted"/>
<evidence type="ECO:0000256" key="1">
    <source>
        <dbReference type="SAM" id="MobiDB-lite"/>
    </source>
</evidence>
<dbReference type="AlphaFoldDB" id="A0AAE0D5U7"/>
<reference evidence="2" key="1">
    <citation type="submission" date="2023-02" db="EMBL/GenBank/DDBJ databases">
        <title>Colletotrichum kahawae CIFC_Que2 genome sequencing and assembly.</title>
        <authorList>
            <person name="Baroncelli R."/>
        </authorList>
    </citation>
    <scope>NUCLEOTIDE SEQUENCE</scope>
    <source>
        <strain evidence="2">CIFC_Que2</strain>
    </source>
</reference>
<accession>A0AAE0D5U7</accession>
<evidence type="ECO:0000313" key="2">
    <source>
        <dbReference type="EMBL" id="KAK2762020.1"/>
    </source>
</evidence>
<comment type="caution">
    <text evidence="2">The sequence shown here is derived from an EMBL/GenBank/DDBJ whole genome shotgun (WGS) entry which is preliminary data.</text>
</comment>
<keyword evidence="3" id="KW-1185">Reference proteome</keyword>
<evidence type="ECO:0000313" key="3">
    <source>
        <dbReference type="Proteomes" id="UP001281614"/>
    </source>
</evidence>
<organism evidence="2 3">
    <name type="scientific">Colletotrichum kahawae</name>
    <name type="common">Coffee berry disease fungus</name>
    <dbReference type="NCBI Taxonomy" id="34407"/>
    <lineage>
        <taxon>Eukaryota</taxon>
        <taxon>Fungi</taxon>
        <taxon>Dikarya</taxon>
        <taxon>Ascomycota</taxon>
        <taxon>Pezizomycotina</taxon>
        <taxon>Sordariomycetes</taxon>
        <taxon>Hypocreomycetidae</taxon>
        <taxon>Glomerellales</taxon>
        <taxon>Glomerellaceae</taxon>
        <taxon>Colletotrichum</taxon>
        <taxon>Colletotrichum gloeosporioides species complex</taxon>
    </lineage>
</organism>